<name>A0A4R7ZIN9_9ACTN</name>
<comment type="caution">
    <text evidence="2">The sequence shown here is derived from an EMBL/GenBank/DDBJ whole genome shotgun (WGS) entry which is preliminary data.</text>
</comment>
<accession>A0A4R7ZIN9</accession>
<evidence type="ECO:0000313" key="3">
    <source>
        <dbReference type="Proteomes" id="UP000295447"/>
    </source>
</evidence>
<evidence type="ECO:0000259" key="1">
    <source>
        <dbReference type="Pfam" id="PF18029"/>
    </source>
</evidence>
<proteinExistence type="predicted"/>
<dbReference type="RefSeq" id="WP_134120678.1">
    <property type="nucleotide sequence ID" value="NZ_SODF01000002.1"/>
</dbReference>
<dbReference type="Gene3D" id="3.10.180.10">
    <property type="entry name" value="2,3-Dihydroxybiphenyl 1,2-Dioxygenase, domain 1"/>
    <property type="match status" value="1"/>
</dbReference>
<sequence length="144" mass="15867">MASVKQFQVTFDCADPERVARFWCEVLGYVVPPPPEGFATWDDFNRSLPPEAQGSAFACVDPTGVGPRLFFQRVPEGKVVKNRVHLDVRVGTGLVGEERLAALEAECARLIPLGAVRGQLLLADEENESCQNMQDIEGNEFCLD</sequence>
<evidence type="ECO:0000313" key="2">
    <source>
        <dbReference type="EMBL" id="TDW17589.1"/>
    </source>
</evidence>
<dbReference type="SUPFAM" id="SSF54593">
    <property type="entry name" value="Glyoxalase/Bleomycin resistance protein/Dihydroxybiphenyl dioxygenase"/>
    <property type="match status" value="1"/>
</dbReference>
<organism evidence="2 3">
    <name type="scientific">Kribbella kalugense</name>
    <dbReference type="NCBI Taxonomy" id="2512221"/>
    <lineage>
        <taxon>Bacteria</taxon>
        <taxon>Bacillati</taxon>
        <taxon>Actinomycetota</taxon>
        <taxon>Actinomycetes</taxon>
        <taxon>Propionibacteriales</taxon>
        <taxon>Kribbellaceae</taxon>
        <taxon>Kribbella</taxon>
    </lineage>
</organism>
<feature type="domain" description="Glyoxalase-like" evidence="1">
    <location>
        <begin position="8"/>
        <end position="143"/>
    </location>
</feature>
<dbReference type="AlphaFoldDB" id="A0A4R7ZIN9"/>
<protein>
    <recommendedName>
        <fullName evidence="1">Glyoxalase-like domain-containing protein</fullName>
    </recommendedName>
</protein>
<gene>
    <name evidence="2" type="ORF">EV650_4156</name>
</gene>
<reference evidence="2 3" key="1">
    <citation type="submission" date="2019-03" db="EMBL/GenBank/DDBJ databases">
        <title>Genomic Encyclopedia of Type Strains, Phase III (KMG-III): the genomes of soil and plant-associated and newly described type strains.</title>
        <authorList>
            <person name="Whitman W."/>
        </authorList>
    </citation>
    <scope>NUCLEOTIDE SEQUENCE [LARGE SCALE GENOMIC DNA]</scope>
    <source>
        <strain evidence="2 3">VKM Ac-2570</strain>
    </source>
</reference>
<dbReference type="EMBL" id="SODF01000002">
    <property type="protein sequence ID" value="TDW17589.1"/>
    <property type="molecule type" value="Genomic_DNA"/>
</dbReference>
<dbReference type="Pfam" id="PF18029">
    <property type="entry name" value="Glyoxalase_6"/>
    <property type="match status" value="1"/>
</dbReference>
<dbReference type="PANTHER" id="PTHR35908">
    <property type="entry name" value="HYPOTHETICAL FUSION PROTEIN"/>
    <property type="match status" value="1"/>
</dbReference>
<dbReference type="Proteomes" id="UP000295447">
    <property type="component" value="Unassembled WGS sequence"/>
</dbReference>
<dbReference type="InterPro" id="IPR041581">
    <property type="entry name" value="Glyoxalase_6"/>
</dbReference>
<dbReference type="InterPro" id="IPR029068">
    <property type="entry name" value="Glyas_Bleomycin-R_OHBP_Dase"/>
</dbReference>
<dbReference type="PANTHER" id="PTHR35908:SF1">
    <property type="entry name" value="CONSERVED PROTEIN"/>
    <property type="match status" value="1"/>
</dbReference>
<dbReference type="OrthoDB" id="3823476at2"/>
<keyword evidence="3" id="KW-1185">Reference proteome</keyword>